<dbReference type="KEGG" id="hro:HELRODRAFT_69419"/>
<accession>T1FZV1</accession>
<protein>
    <submittedName>
        <fullName evidence="1 2">Uncharacterized protein</fullName>
    </submittedName>
</protein>
<dbReference type="GeneID" id="20214349"/>
<dbReference type="OMA" id="CSEMEHQ"/>
<organism evidence="2 3">
    <name type="scientific">Helobdella robusta</name>
    <name type="common">Californian leech</name>
    <dbReference type="NCBI Taxonomy" id="6412"/>
    <lineage>
        <taxon>Eukaryota</taxon>
        <taxon>Metazoa</taxon>
        <taxon>Spiralia</taxon>
        <taxon>Lophotrochozoa</taxon>
        <taxon>Annelida</taxon>
        <taxon>Clitellata</taxon>
        <taxon>Hirudinea</taxon>
        <taxon>Rhynchobdellida</taxon>
        <taxon>Glossiphoniidae</taxon>
        <taxon>Helobdella</taxon>
    </lineage>
</organism>
<dbReference type="AlphaFoldDB" id="T1FZV1"/>
<dbReference type="PANTHER" id="PTHR45913:SF5">
    <property type="entry name" value="GENERAL TRANSCRIPTION FACTOR II-I REPEAT DOMAIN-CONTAINING PROTEIN 2A-LIKE PROTEIN"/>
    <property type="match status" value="1"/>
</dbReference>
<name>T1FZV1_HELRO</name>
<dbReference type="PANTHER" id="PTHR45913">
    <property type="entry name" value="EPM2A-INTERACTING PROTEIN 1"/>
    <property type="match status" value="1"/>
</dbReference>
<evidence type="ECO:0000313" key="3">
    <source>
        <dbReference type="Proteomes" id="UP000015101"/>
    </source>
</evidence>
<dbReference type="EMBL" id="KB097639">
    <property type="protein sequence ID" value="ESN92846.1"/>
    <property type="molecule type" value="Genomic_DNA"/>
</dbReference>
<gene>
    <name evidence="2" type="primary">20214349</name>
    <name evidence="1" type="ORF">HELRODRAFT_69419</name>
</gene>
<reference evidence="2" key="3">
    <citation type="submission" date="2015-06" db="UniProtKB">
        <authorList>
            <consortium name="EnsemblMetazoa"/>
        </authorList>
    </citation>
    <scope>IDENTIFICATION</scope>
</reference>
<dbReference type="eggNOG" id="ENOG502T16T">
    <property type="taxonomic scope" value="Eukaryota"/>
</dbReference>
<dbReference type="EnsemblMetazoa" id="HelroT69419">
    <property type="protein sequence ID" value="HelroP69419"/>
    <property type="gene ID" value="HelroG69419"/>
</dbReference>
<reference evidence="3" key="1">
    <citation type="submission" date="2012-12" db="EMBL/GenBank/DDBJ databases">
        <authorList>
            <person name="Hellsten U."/>
            <person name="Grimwood J."/>
            <person name="Chapman J.A."/>
            <person name="Shapiro H."/>
            <person name="Aerts A."/>
            <person name="Otillar R.P."/>
            <person name="Terry A.Y."/>
            <person name="Boore J.L."/>
            <person name="Simakov O."/>
            <person name="Marletaz F."/>
            <person name="Cho S.-J."/>
            <person name="Edsinger-Gonzales E."/>
            <person name="Havlak P."/>
            <person name="Kuo D.-H."/>
            <person name="Larsson T."/>
            <person name="Lv J."/>
            <person name="Arendt D."/>
            <person name="Savage R."/>
            <person name="Osoegawa K."/>
            <person name="de Jong P."/>
            <person name="Lindberg D.R."/>
            <person name="Seaver E.C."/>
            <person name="Weisblat D.A."/>
            <person name="Putnam N.H."/>
            <person name="Grigoriev I.V."/>
            <person name="Rokhsar D.S."/>
        </authorList>
    </citation>
    <scope>NUCLEOTIDE SEQUENCE</scope>
</reference>
<dbReference type="OrthoDB" id="6137485at2759"/>
<dbReference type="Proteomes" id="UP000015101">
    <property type="component" value="Unassembled WGS sequence"/>
</dbReference>
<proteinExistence type="predicted"/>
<dbReference type="RefSeq" id="XP_009028826.1">
    <property type="nucleotide sequence ID" value="XM_009030578.1"/>
</dbReference>
<keyword evidence="3" id="KW-1185">Reference proteome</keyword>
<dbReference type="EMBL" id="AMQM01001893">
    <property type="status" value="NOT_ANNOTATED_CDS"/>
    <property type="molecule type" value="Genomic_DNA"/>
</dbReference>
<dbReference type="CTD" id="20214349"/>
<evidence type="ECO:0000313" key="2">
    <source>
        <dbReference type="EnsemblMetazoa" id="HelroP69419"/>
    </source>
</evidence>
<dbReference type="STRING" id="6412.T1FZV1"/>
<dbReference type="HOGENOM" id="CLU_2243193_0_0_1"/>
<dbReference type="InParanoid" id="T1FZV1"/>
<sequence length="105" mass="12075">LVGVTTDGAPCMTGKNMAKSVPQNIITHHGIIHQENLGVMTLDMKHVMEKVVSCKLHQIKKSYNQRKFKSFVEVGSDHDDVIYFCQVRWLSKSTTLSRFWNLRQK</sequence>
<evidence type="ECO:0000313" key="1">
    <source>
        <dbReference type="EMBL" id="ESN92846.1"/>
    </source>
</evidence>
<reference evidence="1 3" key="2">
    <citation type="journal article" date="2013" name="Nature">
        <title>Insights into bilaterian evolution from three spiralian genomes.</title>
        <authorList>
            <person name="Simakov O."/>
            <person name="Marletaz F."/>
            <person name="Cho S.J."/>
            <person name="Edsinger-Gonzales E."/>
            <person name="Havlak P."/>
            <person name="Hellsten U."/>
            <person name="Kuo D.H."/>
            <person name="Larsson T."/>
            <person name="Lv J."/>
            <person name="Arendt D."/>
            <person name="Savage R."/>
            <person name="Osoegawa K."/>
            <person name="de Jong P."/>
            <person name="Grimwood J."/>
            <person name="Chapman J.A."/>
            <person name="Shapiro H."/>
            <person name="Aerts A."/>
            <person name="Otillar R.P."/>
            <person name="Terry A.Y."/>
            <person name="Boore J.L."/>
            <person name="Grigoriev I.V."/>
            <person name="Lindberg D.R."/>
            <person name="Seaver E.C."/>
            <person name="Weisblat D.A."/>
            <person name="Putnam N.H."/>
            <person name="Rokhsar D.S."/>
        </authorList>
    </citation>
    <scope>NUCLEOTIDE SEQUENCE</scope>
</reference>